<comment type="caution">
    <text evidence="1">The sequence shown here is derived from an EMBL/GenBank/DDBJ whole genome shotgun (WGS) entry which is preliminary data.</text>
</comment>
<dbReference type="AlphaFoldDB" id="X1CL58"/>
<protein>
    <submittedName>
        <fullName evidence="1">Uncharacterized protein</fullName>
    </submittedName>
</protein>
<dbReference type="EMBL" id="BART01032267">
    <property type="protein sequence ID" value="GAH09131.1"/>
    <property type="molecule type" value="Genomic_DNA"/>
</dbReference>
<name>X1CL58_9ZZZZ</name>
<dbReference type="Pfam" id="PF01136">
    <property type="entry name" value="Peptidase_U32"/>
    <property type="match status" value="1"/>
</dbReference>
<proteinExistence type="predicted"/>
<sequence length="67" mass="7483">MKGDVKELHAMGIHEWTVTSALLVQVLREMLPDDFIEVSTIAEVSTAEEARWWKRIGADGVNLSTSI</sequence>
<accession>X1CL58</accession>
<feature type="non-terminal residue" evidence="1">
    <location>
        <position position="67"/>
    </location>
</feature>
<gene>
    <name evidence="1" type="ORF">S01H4_55821</name>
</gene>
<organism evidence="1">
    <name type="scientific">marine sediment metagenome</name>
    <dbReference type="NCBI Taxonomy" id="412755"/>
    <lineage>
        <taxon>unclassified sequences</taxon>
        <taxon>metagenomes</taxon>
        <taxon>ecological metagenomes</taxon>
    </lineage>
</organism>
<evidence type="ECO:0000313" key="1">
    <source>
        <dbReference type="EMBL" id="GAH09131.1"/>
    </source>
</evidence>
<reference evidence="1" key="1">
    <citation type="journal article" date="2014" name="Front. Microbiol.">
        <title>High frequency of phylogenetically diverse reductive dehalogenase-homologous genes in deep subseafloor sedimentary metagenomes.</title>
        <authorList>
            <person name="Kawai M."/>
            <person name="Futagami T."/>
            <person name="Toyoda A."/>
            <person name="Takaki Y."/>
            <person name="Nishi S."/>
            <person name="Hori S."/>
            <person name="Arai W."/>
            <person name="Tsubouchi T."/>
            <person name="Morono Y."/>
            <person name="Uchiyama I."/>
            <person name="Ito T."/>
            <person name="Fujiyama A."/>
            <person name="Inagaki F."/>
            <person name="Takami H."/>
        </authorList>
    </citation>
    <scope>NUCLEOTIDE SEQUENCE</scope>
    <source>
        <strain evidence="1">Expedition CK06-06</strain>
    </source>
</reference>
<dbReference type="InterPro" id="IPR001539">
    <property type="entry name" value="Peptidase_U32"/>
</dbReference>